<evidence type="ECO:0000259" key="1">
    <source>
        <dbReference type="Pfam" id="PF13843"/>
    </source>
</evidence>
<dbReference type="PANTHER" id="PTHR46599">
    <property type="entry name" value="PIGGYBAC TRANSPOSABLE ELEMENT-DERIVED PROTEIN 4"/>
    <property type="match status" value="1"/>
</dbReference>
<gene>
    <name evidence="2" type="ORF">LSAA_6771</name>
</gene>
<keyword evidence="3" id="KW-1185">Reference proteome</keyword>
<sequence length="266" mass="31062">METKSFYGKSRLRFLATARDLIEENAGHDLHRVVLPPELADQGNDSDEEWYDDILDNDYMPDEIAREVEIHREDSEEENNAEHGDDDVTNTISKRWRKNEKHFLGELDAILKSDVISKHAEESMHDIFSLFFTDDMILLIVEQTHLYGQRDKNVTTFSVDASEMRKFLGLLIISCYYCLPSEKDYWTTADDMEAPIFSKVMSRDRFRIIKKYLHISENENLAHSKVAKILPLFEMLRNNSQQFGVFNEQLSIDESMVPYRGLHSAK</sequence>
<organism evidence="2 3">
    <name type="scientific">Lepeophtheirus salmonis</name>
    <name type="common">Salmon louse</name>
    <name type="synonym">Caligus salmonis</name>
    <dbReference type="NCBI Taxonomy" id="72036"/>
    <lineage>
        <taxon>Eukaryota</taxon>
        <taxon>Metazoa</taxon>
        <taxon>Ecdysozoa</taxon>
        <taxon>Arthropoda</taxon>
        <taxon>Crustacea</taxon>
        <taxon>Multicrustacea</taxon>
        <taxon>Hexanauplia</taxon>
        <taxon>Copepoda</taxon>
        <taxon>Siphonostomatoida</taxon>
        <taxon>Caligidae</taxon>
        <taxon>Lepeophtheirus</taxon>
    </lineage>
</organism>
<dbReference type="Pfam" id="PF13843">
    <property type="entry name" value="DDE_Tnp_1_7"/>
    <property type="match status" value="1"/>
</dbReference>
<dbReference type="Proteomes" id="UP000675881">
    <property type="component" value="Chromosome 2"/>
</dbReference>
<dbReference type="PANTHER" id="PTHR46599:SF3">
    <property type="entry name" value="PIGGYBAC TRANSPOSABLE ELEMENT-DERIVED PROTEIN 4"/>
    <property type="match status" value="1"/>
</dbReference>
<feature type="domain" description="PiggyBac transposable element-derived protein" evidence="1">
    <location>
        <begin position="126"/>
        <end position="264"/>
    </location>
</feature>
<proteinExistence type="predicted"/>
<evidence type="ECO:0000313" key="2">
    <source>
        <dbReference type="EMBL" id="CAF2874574.1"/>
    </source>
</evidence>
<name>A0A7R8H594_LEPSM</name>
<accession>A0A7R8H594</accession>
<dbReference type="AlphaFoldDB" id="A0A7R8H594"/>
<dbReference type="EMBL" id="HG994581">
    <property type="protein sequence ID" value="CAF2874574.1"/>
    <property type="molecule type" value="Genomic_DNA"/>
</dbReference>
<dbReference type="InterPro" id="IPR029526">
    <property type="entry name" value="PGBD"/>
</dbReference>
<protein>
    <submittedName>
        <fullName evidence="2">(salmon louse) hypothetical protein</fullName>
    </submittedName>
</protein>
<reference evidence="2" key="1">
    <citation type="submission" date="2021-02" db="EMBL/GenBank/DDBJ databases">
        <authorList>
            <person name="Bekaert M."/>
        </authorList>
    </citation>
    <scope>NUCLEOTIDE SEQUENCE</scope>
    <source>
        <strain evidence="2">IoA-00</strain>
    </source>
</reference>
<evidence type="ECO:0000313" key="3">
    <source>
        <dbReference type="Proteomes" id="UP000675881"/>
    </source>
</evidence>